<organism evidence="3 4">
    <name type="scientific">Actinacidiphila glaucinigra</name>
    <dbReference type="NCBI Taxonomy" id="235986"/>
    <lineage>
        <taxon>Bacteria</taxon>
        <taxon>Bacillati</taxon>
        <taxon>Actinomycetota</taxon>
        <taxon>Actinomycetes</taxon>
        <taxon>Kitasatosporales</taxon>
        <taxon>Streptomycetaceae</taxon>
        <taxon>Actinacidiphila</taxon>
    </lineage>
</organism>
<accession>A0A238ZFP0</accession>
<keyword evidence="2" id="KW-1133">Transmembrane helix</keyword>
<reference evidence="3 4" key="1">
    <citation type="submission" date="2017-06" db="EMBL/GenBank/DDBJ databases">
        <authorList>
            <person name="Kim H.J."/>
            <person name="Triplett B.A."/>
        </authorList>
    </citation>
    <scope>NUCLEOTIDE SEQUENCE [LARGE SCALE GENOMIC DNA]</scope>
    <source>
        <strain evidence="3 4">CGMCC 4.1858</strain>
    </source>
</reference>
<feature type="transmembrane region" description="Helical" evidence="2">
    <location>
        <begin position="49"/>
        <end position="74"/>
    </location>
</feature>
<evidence type="ECO:0000256" key="2">
    <source>
        <dbReference type="SAM" id="Phobius"/>
    </source>
</evidence>
<protein>
    <submittedName>
        <fullName evidence="3">Uncharacterized protein</fullName>
    </submittedName>
</protein>
<evidence type="ECO:0000256" key="1">
    <source>
        <dbReference type="SAM" id="MobiDB-lite"/>
    </source>
</evidence>
<evidence type="ECO:0000313" key="4">
    <source>
        <dbReference type="Proteomes" id="UP000198280"/>
    </source>
</evidence>
<keyword evidence="4" id="KW-1185">Reference proteome</keyword>
<proteinExistence type="predicted"/>
<feature type="transmembrane region" description="Helical" evidence="2">
    <location>
        <begin position="111"/>
        <end position="129"/>
    </location>
</feature>
<keyword evidence="2" id="KW-0812">Transmembrane</keyword>
<keyword evidence="2" id="KW-0472">Membrane</keyword>
<evidence type="ECO:0000313" key="3">
    <source>
        <dbReference type="EMBL" id="SNR81949.1"/>
    </source>
</evidence>
<name>A0A238ZFP0_9ACTN</name>
<gene>
    <name evidence="3" type="ORF">SAMN05216252_101230</name>
</gene>
<feature type="region of interest" description="Disordered" evidence="1">
    <location>
        <begin position="1"/>
        <end position="37"/>
    </location>
</feature>
<dbReference type="Proteomes" id="UP000198280">
    <property type="component" value="Unassembled WGS sequence"/>
</dbReference>
<dbReference type="AlphaFoldDB" id="A0A238ZFP0"/>
<dbReference type="EMBL" id="FZOF01000001">
    <property type="protein sequence ID" value="SNR81949.1"/>
    <property type="molecule type" value="Genomic_DNA"/>
</dbReference>
<sequence>MGDRILARGPGTGHRTGPYGASGGVTPTTFQSADRGKTAGMSRRYRGNLAATIIMVAADVAAFILILWIVLWMLDANRANDLVEWIHDMASWLGGWAHNIFSTQSAWARTLLNYGLPAAVYLIVGHAVAGRVNRA</sequence>